<evidence type="ECO:0000313" key="1">
    <source>
        <dbReference type="EMBL" id="KAF3545916.1"/>
    </source>
</evidence>
<keyword evidence="2" id="KW-1185">Reference proteome</keyword>
<reference evidence="1 2" key="1">
    <citation type="journal article" date="2020" name="BMC Genomics">
        <title>Intraspecific diversification of the crop wild relative Brassica cretica Lam. using demographic model selection.</title>
        <authorList>
            <person name="Kioukis A."/>
            <person name="Michalopoulou V.A."/>
            <person name="Briers L."/>
            <person name="Pirintsos S."/>
            <person name="Studholme D.J."/>
            <person name="Pavlidis P."/>
            <person name="Sarris P.F."/>
        </authorList>
    </citation>
    <scope>NUCLEOTIDE SEQUENCE [LARGE SCALE GENOMIC DNA]</scope>
    <source>
        <strain evidence="2">cv. PFS-1207/04</strain>
    </source>
</reference>
<proteinExistence type="predicted"/>
<dbReference type="Proteomes" id="UP000266723">
    <property type="component" value="Unassembled WGS sequence"/>
</dbReference>
<accession>A0ABQ7C162</accession>
<dbReference type="EMBL" id="QGKV02000832">
    <property type="protein sequence ID" value="KAF3545916.1"/>
    <property type="molecule type" value="Genomic_DNA"/>
</dbReference>
<name>A0ABQ7C162_BRACR</name>
<protein>
    <submittedName>
        <fullName evidence="1">Uncharacterized protein</fullName>
    </submittedName>
</protein>
<gene>
    <name evidence="1" type="ORF">DY000_02009536</name>
</gene>
<sequence>MGWLWTEALGARASSSGGCLRLEARVAATRICKAARDWSQSIGVAPRASRFLPRHGLMYYQRLQIHVAMRPGLVSAFP</sequence>
<organism evidence="1 2">
    <name type="scientific">Brassica cretica</name>
    <name type="common">Mustard</name>
    <dbReference type="NCBI Taxonomy" id="69181"/>
    <lineage>
        <taxon>Eukaryota</taxon>
        <taxon>Viridiplantae</taxon>
        <taxon>Streptophyta</taxon>
        <taxon>Embryophyta</taxon>
        <taxon>Tracheophyta</taxon>
        <taxon>Spermatophyta</taxon>
        <taxon>Magnoliopsida</taxon>
        <taxon>eudicotyledons</taxon>
        <taxon>Gunneridae</taxon>
        <taxon>Pentapetalae</taxon>
        <taxon>rosids</taxon>
        <taxon>malvids</taxon>
        <taxon>Brassicales</taxon>
        <taxon>Brassicaceae</taxon>
        <taxon>Brassiceae</taxon>
        <taxon>Brassica</taxon>
    </lineage>
</organism>
<evidence type="ECO:0000313" key="2">
    <source>
        <dbReference type="Proteomes" id="UP000266723"/>
    </source>
</evidence>
<comment type="caution">
    <text evidence="1">The sequence shown here is derived from an EMBL/GenBank/DDBJ whole genome shotgun (WGS) entry which is preliminary data.</text>
</comment>